<dbReference type="SUPFAM" id="SSF53098">
    <property type="entry name" value="Ribonuclease H-like"/>
    <property type="match status" value="1"/>
</dbReference>
<dbReference type="InterPro" id="IPR012337">
    <property type="entry name" value="RNaseH-like_sf"/>
</dbReference>
<protein>
    <submittedName>
        <fullName evidence="2">Resolvase</fullName>
    </submittedName>
</protein>
<name>A0A154BR80_ANASB</name>
<sequence length="138" mass="14984">MQSSATPCTVIGIDPGREKCGIAVVHKQKGILTLAVVPTTSLATAVGDLAARYQTSTIILGNGTSHREVKAALEMAANSYTIHVIDEAHTTEQARVRYWTENPPQGLRRLIPLGLQTPPEPVDAYVAAILAERWLMRR</sequence>
<dbReference type="STRING" id="1794912.AXX12_08165"/>
<comment type="caution">
    <text evidence="2">The sequence shown here is derived from an EMBL/GenBank/DDBJ whole genome shotgun (WGS) entry which is preliminary data.</text>
</comment>
<dbReference type="RefSeq" id="WP_066241800.1">
    <property type="nucleotide sequence ID" value="NZ_LSGP01000017.1"/>
</dbReference>
<evidence type="ECO:0000313" key="3">
    <source>
        <dbReference type="Proteomes" id="UP000076268"/>
    </source>
</evidence>
<gene>
    <name evidence="2" type="ORF">AXX12_08165</name>
</gene>
<dbReference type="SMART" id="SM00732">
    <property type="entry name" value="YqgFc"/>
    <property type="match status" value="1"/>
</dbReference>
<evidence type="ECO:0000313" key="2">
    <source>
        <dbReference type="EMBL" id="KYZ76399.1"/>
    </source>
</evidence>
<dbReference type="InterPro" id="IPR006641">
    <property type="entry name" value="YqgF/RNaseH-like_dom"/>
</dbReference>
<dbReference type="Gene3D" id="3.30.420.140">
    <property type="entry name" value="YqgF/RNase H-like domain"/>
    <property type="match status" value="1"/>
</dbReference>
<proteinExistence type="predicted"/>
<dbReference type="AlphaFoldDB" id="A0A154BR80"/>
<feature type="domain" description="YqgF/RNase H-like" evidence="1">
    <location>
        <begin position="8"/>
        <end position="94"/>
    </location>
</feature>
<dbReference type="EMBL" id="LSGP01000017">
    <property type="protein sequence ID" value="KYZ76399.1"/>
    <property type="molecule type" value="Genomic_DNA"/>
</dbReference>
<evidence type="ECO:0000259" key="1">
    <source>
        <dbReference type="SMART" id="SM00732"/>
    </source>
</evidence>
<organism evidence="2 3">
    <name type="scientific">Anaerosporomusa subterranea</name>
    <dbReference type="NCBI Taxonomy" id="1794912"/>
    <lineage>
        <taxon>Bacteria</taxon>
        <taxon>Bacillati</taxon>
        <taxon>Bacillota</taxon>
        <taxon>Negativicutes</taxon>
        <taxon>Acetonemataceae</taxon>
        <taxon>Anaerosporomusa</taxon>
    </lineage>
</organism>
<dbReference type="OrthoDB" id="5161at2"/>
<accession>A0A154BR80</accession>
<keyword evidence="3" id="KW-1185">Reference proteome</keyword>
<dbReference type="GO" id="GO:0006139">
    <property type="term" value="P:nucleobase-containing compound metabolic process"/>
    <property type="evidence" value="ECO:0007669"/>
    <property type="project" value="InterPro"/>
</dbReference>
<dbReference type="Proteomes" id="UP000076268">
    <property type="component" value="Unassembled WGS sequence"/>
</dbReference>
<dbReference type="InterPro" id="IPR037027">
    <property type="entry name" value="YqgF/RNaseH-like_dom_sf"/>
</dbReference>
<reference evidence="2 3" key="1">
    <citation type="submission" date="2016-02" db="EMBL/GenBank/DDBJ databases">
        <title>Anaerosporomusa subterraneum gen. nov., sp. nov., a spore-forming obligate anaerobe isolated from saprolite.</title>
        <authorList>
            <person name="Choi J.K."/>
            <person name="Shah M."/>
            <person name="Yee N."/>
        </authorList>
    </citation>
    <scope>NUCLEOTIDE SEQUENCE [LARGE SCALE GENOMIC DNA]</scope>
    <source>
        <strain evidence="2 3">RU4</strain>
    </source>
</reference>